<dbReference type="SUPFAM" id="SSF51679">
    <property type="entry name" value="Bacterial luciferase-like"/>
    <property type="match status" value="1"/>
</dbReference>
<dbReference type="InterPro" id="IPR051260">
    <property type="entry name" value="Diverse_substr_monoxygenases"/>
</dbReference>
<evidence type="ECO:0000313" key="3">
    <source>
        <dbReference type="Proteomes" id="UP000238362"/>
    </source>
</evidence>
<gene>
    <name evidence="2" type="ORF">B0I33_104548</name>
</gene>
<dbReference type="Proteomes" id="UP000238362">
    <property type="component" value="Unassembled WGS sequence"/>
</dbReference>
<dbReference type="PANTHER" id="PTHR30011">
    <property type="entry name" value="ALKANESULFONATE MONOOXYGENASE-RELATED"/>
    <property type="match status" value="1"/>
</dbReference>
<dbReference type="InterPro" id="IPR036661">
    <property type="entry name" value="Luciferase-like_sf"/>
</dbReference>
<evidence type="ECO:0000259" key="1">
    <source>
        <dbReference type="Pfam" id="PF00296"/>
    </source>
</evidence>
<name>A0A2T0LXH7_9PSEU</name>
<organism evidence="2 3">
    <name type="scientific">Prauserella shujinwangii</name>
    <dbReference type="NCBI Taxonomy" id="1453103"/>
    <lineage>
        <taxon>Bacteria</taxon>
        <taxon>Bacillati</taxon>
        <taxon>Actinomycetota</taxon>
        <taxon>Actinomycetes</taxon>
        <taxon>Pseudonocardiales</taxon>
        <taxon>Pseudonocardiaceae</taxon>
        <taxon>Prauserella</taxon>
    </lineage>
</organism>
<protein>
    <submittedName>
        <fullName evidence="2">Putative F420-dependent oxidoreductase</fullName>
    </submittedName>
</protein>
<sequence length="294" mass="32751">MKFTLSVALSPLDQLTELAATAEECGFHAIALPDSLFYSERVSARYPYTPDGSRFWDEETPWADPLVATAAMGAVTRRIRFYTSVLKLGSRNPVLLARQVGSVAALTGDRFGLGLGVGWSPEEFEWCGAPYAERGKRVDEAIEVLRLILDGGMVEYHGRFFDFGRLRMSPAPRERVPFYIGGHTDAALRRAARVGDGWASAMMGFDELRDTIERLRVLRAEHGRDGEPFEIQAVCVDRFGLDGYRQQADIGVTDVITVPWVFDGLGFDAGITEKKDSIKKFGEEIIGRFEEVRT</sequence>
<dbReference type="AlphaFoldDB" id="A0A2T0LXH7"/>
<dbReference type="Pfam" id="PF00296">
    <property type="entry name" value="Bac_luciferase"/>
    <property type="match status" value="1"/>
</dbReference>
<accession>A0A2T0LXH7</accession>
<dbReference type="EMBL" id="PVNH01000004">
    <property type="protein sequence ID" value="PRX48730.1"/>
    <property type="molecule type" value="Genomic_DNA"/>
</dbReference>
<dbReference type="GO" id="GO:0016705">
    <property type="term" value="F:oxidoreductase activity, acting on paired donors, with incorporation or reduction of molecular oxygen"/>
    <property type="evidence" value="ECO:0007669"/>
    <property type="project" value="InterPro"/>
</dbReference>
<dbReference type="InterPro" id="IPR019921">
    <property type="entry name" value="Lucif-like_OxRdtase_Rv2161c"/>
</dbReference>
<comment type="caution">
    <text evidence="2">The sequence shown here is derived from an EMBL/GenBank/DDBJ whole genome shotgun (WGS) entry which is preliminary data.</text>
</comment>
<dbReference type="RefSeq" id="WP_106178801.1">
    <property type="nucleotide sequence ID" value="NZ_PVNH01000004.1"/>
</dbReference>
<dbReference type="PANTHER" id="PTHR30011:SF32">
    <property type="entry name" value="CONSERVED PROTEIN"/>
    <property type="match status" value="1"/>
</dbReference>
<dbReference type="NCBIfam" id="TIGR03619">
    <property type="entry name" value="F420_Rv2161c"/>
    <property type="match status" value="1"/>
</dbReference>
<evidence type="ECO:0000313" key="2">
    <source>
        <dbReference type="EMBL" id="PRX48730.1"/>
    </source>
</evidence>
<feature type="domain" description="Luciferase-like" evidence="1">
    <location>
        <begin position="11"/>
        <end position="231"/>
    </location>
</feature>
<dbReference type="InterPro" id="IPR011251">
    <property type="entry name" value="Luciferase-like_dom"/>
</dbReference>
<dbReference type="OrthoDB" id="9781803at2"/>
<dbReference type="Gene3D" id="3.20.20.30">
    <property type="entry name" value="Luciferase-like domain"/>
    <property type="match status" value="1"/>
</dbReference>
<proteinExistence type="predicted"/>
<keyword evidence="3" id="KW-1185">Reference proteome</keyword>
<reference evidence="2 3" key="1">
    <citation type="submission" date="2018-03" db="EMBL/GenBank/DDBJ databases">
        <title>Genomic Encyclopedia of Type Strains, Phase III (KMG-III): the genomes of soil and plant-associated and newly described type strains.</title>
        <authorList>
            <person name="Whitman W."/>
        </authorList>
    </citation>
    <scope>NUCLEOTIDE SEQUENCE [LARGE SCALE GENOMIC DNA]</scope>
    <source>
        <strain evidence="2 3">CGMCC 4.7125</strain>
    </source>
</reference>